<dbReference type="Proteomes" id="UP000029578">
    <property type="component" value="Unassembled WGS sequence"/>
</dbReference>
<dbReference type="EMBL" id="JRNS01000309">
    <property type="protein sequence ID" value="KGF49357.1"/>
    <property type="molecule type" value="Genomic_DNA"/>
</dbReference>
<protein>
    <submittedName>
        <fullName evidence="2">Membrane protein</fullName>
    </submittedName>
</protein>
<dbReference type="AlphaFoldDB" id="A0A096C338"/>
<dbReference type="Pfam" id="PF05708">
    <property type="entry name" value="Peptidase_C92"/>
    <property type="match status" value="1"/>
</dbReference>
<dbReference type="SUPFAM" id="SSF54001">
    <property type="entry name" value="Cysteine proteinases"/>
    <property type="match status" value="1"/>
</dbReference>
<gene>
    <name evidence="2" type="ORF">HMPREF0661_05910</name>
</gene>
<proteinExistence type="predicted"/>
<dbReference type="PROSITE" id="PS51257">
    <property type="entry name" value="PROKAR_LIPOPROTEIN"/>
    <property type="match status" value="1"/>
</dbReference>
<comment type="caution">
    <text evidence="2">The sequence shown here is derived from an EMBL/GenBank/DDBJ whole genome shotgun (WGS) entry which is preliminary data.</text>
</comment>
<name>A0A096C338_9BACT</name>
<evidence type="ECO:0000313" key="3">
    <source>
        <dbReference type="Proteomes" id="UP000029578"/>
    </source>
</evidence>
<feature type="signal peptide" evidence="1">
    <location>
        <begin position="1"/>
        <end position="28"/>
    </location>
</feature>
<sequence>MMKLKKILSNLLLLVLILLVGCSTDSLQDEDISLRNLHEGDLMFVVKETSNPITDATQGINGLKIDHVAIFHHTDSADYALEAYGKAVSLTHLTNFLNRAKGKEGKPLIAVGRVIVDCDMNTSMKRALSYLGRPYDRFFMPDDKEIYCSELIQKSFVDHHGLPIFSTIPMSFHDNNGKILDAWTQFYAFYHREVPEGEPGTNPGQLSRDKSVKVNYEFETPSAK</sequence>
<evidence type="ECO:0000313" key="2">
    <source>
        <dbReference type="EMBL" id="KGF49357.1"/>
    </source>
</evidence>
<dbReference type="InterPro" id="IPR024453">
    <property type="entry name" value="Peptidase_C92"/>
</dbReference>
<dbReference type="InterPro" id="IPR038765">
    <property type="entry name" value="Papain-like_cys_pep_sf"/>
</dbReference>
<organism evidence="2 3">
    <name type="scientific">Prevotella melaninogenica DNF00666</name>
    <dbReference type="NCBI Taxonomy" id="1401073"/>
    <lineage>
        <taxon>Bacteria</taxon>
        <taxon>Pseudomonadati</taxon>
        <taxon>Bacteroidota</taxon>
        <taxon>Bacteroidia</taxon>
        <taxon>Bacteroidales</taxon>
        <taxon>Prevotellaceae</taxon>
        <taxon>Prevotella</taxon>
    </lineage>
</organism>
<keyword evidence="1" id="KW-0732">Signal</keyword>
<feature type="chain" id="PRO_5001917588" evidence="1">
    <location>
        <begin position="29"/>
        <end position="224"/>
    </location>
</feature>
<accession>A0A096C338</accession>
<dbReference type="Gene3D" id="3.90.1720.10">
    <property type="entry name" value="endopeptidase domain like (from Nostoc punctiforme)"/>
    <property type="match status" value="1"/>
</dbReference>
<evidence type="ECO:0000256" key="1">
    <source>
        <dbReference type="SAM" id="SignalP"/>
    </source>
</evidence>
<reference evidence="2 3" key="1">
    <citation type="submission" date="2014-07" db="EMBL/GenBank/DDBJ databases">
        <authorList>
            <person name="McCorrison J."/>
            <person name="Sanka R."/>
            <person name="Torralba M."/>
            <person name="Gillis M."/>
            <person name="Haft D.H."/>
            <person name="Methe B."/>
            <person name="Sutton G."/>
            <person name="Nelson K.E."/>
        </authorList>
    </citation>
    <scope>NUCLEOTIDE SEQUENCE [LARGE SCALE GENOMIC DNA]</scope>
    <source>
        <strain evidence="2 3">DNF00666</strain>
    </source>
</reference>